<organism evidence="8 9">
    <name type="scientific">Molorchus minor</name>
    <dbReference type="NCBI Taxonomy" id="1323400"/>
    <lineage>
        <taxon>Eukaryota</taxon>
        <taxon>Metazoa</taxon>
        <taxon>Ecdysozoa</taxon>
        <taxon>Arthropoda</taxon>
        <taxon>Hexapoda</taxon>
        <taxon>Insecta</taxon>
        <taxon>Pterygota</taxon>
        <taxon>Neoptera</taxon>
        <taxon>Endopterygota</taxon>
        <taxon>Coleoptera</taxon>
        <taxon>Polyphaga</taxon>
        <taxon>Cucujiformia</taxon>
        <taxon>Chrysomeloidea</taxon>
        <taxon>Cerambycidae</taxon>
        <taxon>Lamiinae</taxon>
        <taxon>Monochamini</taxon>
        <taxon>Molorchus</taxon>
    </lineage>
</organism>
<feature type="domain" description="RecA family profile 1" evidence="7">
    <location>
        <begin position="102"/>
        <end position="275"/>
    </location>
</feature>
<keyword evidence="5" id="KW-0234">DNA repair</keyword>
<dbReference type="Pfam" id="PF08423">
    <property type="entry name" value="Rad51"/>
    <property type="match status" value="1"/>
</dbReference>
<dbReference type="Gene3D" id="3.40.50.300">
    <property type="entry name" value="P-loop containing nucleotide triphosphate hydrolases"/>
    <property type="match status" value="1"/>
</dbReference>
<keyword evidence="6" id="KW-0539">Nucleus</keyword>
<sequence length="294" mass="33137">MLILPYDLIHVMENLRAVLDLEAYQKLVDANKTTLFEILITPLNELQQLTNLTSEEVELIKKKASGKFSEKQIQDRTIHFPIKLETFYSWSQEHFLADQVPPWDRFSTGCNIDSLLHGGIPINGITEVFGCSGVGKTQLCLQLALMIQLPSSLGGKEKDALYICTEDAFPSRRFHQLAESFKKKFKLDIDFESSVYLKHVTDFEQLRHCLCIHLPKLLRVKNIGLIVIDSIAGVFRSENENISYSNRGQDISNIAATLHSICDKFGIAIVCTNQVSENVAIEKNRAVLGIGVEQ</sequence>
<keyword evidence="3" id="KW-0227">DNA damage</keyword>
<evidence type="ECO:0000313" key="9">
    <source>
        <dbReference type="Proteomes" id="UP001162164"/>
    </source>
</evidence>
<evidence type="ECO:0000256" key="1">
    <source>
        <dbReference type="ARBA" id="ARBA00004123"/>
    </source>
</evidence>
<dbReference type="Proteomes" id="UP001162164">
    <property type="component" value="Unassembled WGS sequence"/>
</dbReference>
<evidence type="ECO:0000256" key="6">
    <source>
        <dbReference type="ARBA" id="ARBA00023242"/>
    </source>
</evidence>
<comment type="caution">
    <text evidence="8">The sequence shown here is derived from an EMBL/GenBank/DDBJ whole genome shotgun (WGS) entry which is preliminary data.</text>
</comment>
<accession>A0ABQ9JNC1</accession>
<evidence type="ECO:0000313" key="8">
    <source>
        <dbReference type="EMBL" id="KAJ8979545.1"/>
    </source>
</evidence>
<evidence type="ECO:0000256" key="5">
    <source>
        <dbReference type="ARBA" id="ARBA00023204"/>
    </source>
</evidence>
<proteinExistence type="predicted"/>
<evidence type="ECO:0000256" key="4">
    <source>
        <dbReference type="ARBA" id="ARBA00022840"/>
    </source>
</evidence>
<dbReference type="CDD" id="cd19491">
    <property type="entry name" value="XRCC3"/>
    <property type="match status" value="1"/>
</dbReference>
<name>A0ABQ9JNC1_9CUCU</name>
<evidence type="ECO:0000259" key="7">
    <source>
        <dbReference type="PROSITE" id="PS50162"/>
    </source>
</evidence>
<keyword evidence="4" id="KW-0067">ATP-binding</keyword>
<dbReference type="EMBL" id="JAPWTJ010000331">
    <property type="protein sequence ID" value="KAJ8979545.1"/>
    <property type="molecule type" value="Genomic_DNA"/>
</dbReference>
<dbReference type="InterPro" id="IPR027417">
    <property type="entry name" value="P-loop_NTPase"/>
</dbReference>
<dbReference type="PANTHER" id="PTHR46487:SF1">
    <property type="entry name" value="DNA REPAIR PROTEIN XRCC3"/>
    <property type="match status" value="1"/>
</dbReference>
<evidence type="ECO:0000256" key="2">
    <source>
        <dbReference type="ARBA" id="ARBA00022741"/>
    </source>
</evidence>
<dbReference type="InterPro" id="IPR016467">
    <property type="entry name" value="DNA_recomb/repair_RecA-like"/>
</dbReference>
<evidence type="ECO:0000256" key="3">
    <source>
        <dbReference type="ARBA" id="ARBA00022763"/>
    </source>
</evidence>
<dbReference type="PANTHER" id="PTHR46487">
    <property type="entry name" value="DNA REPAIR PROTEIN XRCC3"/>
    <property type="match status" value="1"/>
</dbReference>
<dbReference type="PROSITE" id="PS50162">
    <property type="entry name" value="RECA_2"/>
    <property type="match status" value="1"/>
</dbReference>
<dbReference type="InterPro" id="IPR047348">
    <property type="entry name" value="XRCC3-like_C"/>
</dbReference>
<dbReference type="SUPFAM" id="SSF52540">
    <property type="entry name" value="P-loop containing nucleoside triphosphate hydrolases"/>
    <property type="match status" value="1"/>
</dbReference>
<dbReference type="InterPro" id="IPR013632">
    <property type="entry name" value="Rad51_C"/>
</dbReference>
<reference evidence="8" key="1">
    <citation type="journal article" date="2023" name="Insect Mol. Biol.">
        <title>Genome sequencing provides insights into the evolution of gene families encoding plant cell wall-degrading enzymes in longhorned beetles.</title>
        <authorList>
            <person name="Shin N.R."/>
            <person name="Okamura Y."/>
            <person name="Kirsch R."/>
            <person name="Pauchet Y."/>
        </authorList>
    </citation>
    <scope>NUCLEOTIDE SEQUENCE</scope>
    <source>
        <strain evidence="8">MMC_N1</strain>
    </source>
</reference>
<gene>
    <name evidence="8" type="ORF">NQ317_017693</name>
</gene>
<keyword evidence="2" id="KW-0547">Nucleotide-binding</keyword>
<dbReference type="InterPro" id="IPR020588">
    <property type="entry name" value="RecA_ATP-bd"/>
</dbReference>
<comment type="subcellular location">
    <subcellularLocation>
        <location evidence="1">Nucleus</location>
    </subcellularLocation>
</comment>
<dbReference type="PIRSF" id="PIRSF005856">
    <property type="entry name" value="Rad51"/>
    <property type="match status" value="1"/>
</dbReference>
<keyword evidence="9" id="KW-1185">Reference proteome</keyword>
<protein>
    <recommendedName>
        <fullName evidence="7">RecA family profile 1 domain-containing protein</fullName>
    </recommendedName>
</protein>